<dbReference type="AlphaFoldDB" id="A0A5C1Y4E6"/>
<dbReference type="PANTHER" id="PTHR46401">
    <property type="entry name" value="GLYCOSYLTRANSFERASE WBBK-RELATED"/>
    <property type="match status" value="1"/>
</dbReference>
<dbReference type="PANTHER" id="PTHR46401:SF2">
    <property type="entry name" value="GLYCOSYLTRANSFERASE WBBK-RELATED"/>
    <property type="match status" value="1"/>
</dbReference>
<organism evidence="3 4">
    <name type="scientific">Protaetiibacter larvae</name>
    <dbReference type="NCBI Taxonomy" id="2592654"/>
    <lineage>
        <taxon>Bacteria</taxon>
        <taxon>Bacillati</taxon>
        <taxon>Actinomycetota</taxon>
        <taxon>Actinomycetes</taxon>
        <taxon>Micrococcales</taxon>
        <taxon>Microbacteriaceae</taxon>
        <taxon>Protaetiibacter</taxon>
    </lineage>
</organism>
<dbReference type="Pfam" id="PF00534">
    <property type="entry name" value="Glycos_transf_1"/>
    <property type="match status" value="1"/>
</dbReference>
<dbReference type="Proteomes" id="UP000322159">
    <property type="component" value="Chromosome"/>
</dbReference>
<evidence type="ECO:0000259" key="2">
    <source>
        <dbReference type="Pfam" id="PF00534"/>
    </source>
</evidence>
<dbReference type="InterPro" id="IPR001296">
    <property type="entry name" value="Glyco_trans_1"/>
</dbReference>
<dbReference type="GO" id="GO:0016757">
    <property type="term" value="F:glycosyltransferase activity"/>
    <property type="evidence" value="ECO:0007669"/>
    <property type="project" value="InterPro"/>
</dbReference>
<dbReference type="CDD" id="cd03809">
    <property type="entry name" value="GT4_MtfB-like"/>
    <property type="match status" value="1"/>
</dbReference>
<protein>
    <submittedName>
        <fullName evidence="3">Glycosyltransferase family 4 protein</fullName>
    </submittedName>
</protein>
<evidence type="ECO:0000256" key="1">
    <source>
        <dbReference type="ARBA" id="ARBA00022679"/>
    </source>
</evidence>
<evidence type="ECO:0000313" key="4">
    <source>
        <dbReference type="Proteomes" id="UP000322159"/>
    </source>
</evidence>
<sequence length="489" mass="54017">MSPRGGVTTLSSPSGWAGVRIALVTWKDFLRAGTPRGRPMTPAILVSARRAFARGLRSRGDPPVTPLRRIVDITYLAHWPGRVTGIPRVISEYCRRARPDDVFVVWENETRRFVEVDPLGTAEQHGRGIAYRLRGGRGVGVARALRFGGAGRASRELRRLGAARGSERVSALARRLARFRALEHREVLPGAQDVFVTFMGQWHDQSYIDAILAADVRGAAVVQFSYDMLPIVAPHLSGHSTVPMTSYLTQVLPVTDLVLSISENSRRDLVEWAAAEGVAHGPVEVFRLGDDFGSVRDSPERTGVPDELREDGFVLCVGTVEARKNHVLLYYVYRAAVEREIDLPPLVVVGREGWHAGDVFRMLQDDPALRGRVHVLSDASDEALAWLYANCRFTIYPSMYEGWGLPVAESLAWGKPVVASRSSSMPEIAGELIDYFDPFSQEECMAAILRLTGASELQEALGRVRRYRPTPWSDVVDVLNRLIGAVTAA</sequence>
<dbReference type="OrthoDB" id="9801609at2"/>
<dbReference type="Gene3D" id="3.40.50.2000">
    <property type="entry name" value="Glycogen Phosphorylase B"/>
    <property type="match status" value="1"/>
</dbReference>
<dbReference type="KEGG" id="lyk:FLP23_00390"/>
<name>A0A5C1Y4E6_9MICO</name>
<gene>
    <name evidence="3" type="ORF">FLP23_00390</name>
</gene>
<dbReference type="SUPFAM" id="SSF53756">
    <property type="entry name" value="UDP-Glycosyltransferase/glycogen phosphorylase"/>
    <property type="match status" value="1"/>
</dbReference>
<feature type="domain" description="Glycosyl transferase family 1" evidence="2">
    <location>
        <begin position="310"/>
        <end position="462"/>
    </location>
</feature>
<proteinExistence type="predicted"/>
<evidence type="ECO:0000313" key="3">
    <source>
        <dbReference type="EMBL" id="QEO08621.1"/>
    </source>
</evidence>
<keyword evidence="1 3" id="KW-0808">Transferase</keyword>
<dbReference type="EMBL" id="CP043504">
    <property type="protein sequence ID" value="QEO08621.1"/>
    <property type="molecule type" value="Genomic_DNA"/>
</dbReference>
<accession>A0A5C1Y4E6</accession>
<keyword evidence="4" id="KW-1185">Reference proteome</keyword>
<reference evidence="3 4" key="1">
    <citation type="submission" date="2019-09" db="EMBL/GenBank/DDBJ databases">
        <title>Genome sequencing of strain KACC 19322.</title>
        <authorList>
            <person name="Heo J."/>
            <person name="Kim S.-J."/>
            <person name="Kim J.-S."/>
            <person name="Hong S.-B."/>
            <person name="Kwon S.-W."/>
        </authorList>
    </citation>
    <scope>NUCLEOTIDE SEQUENCE [LARGE SCALE GENOMIC DNA]</scope>
    <source>
        <strain evidence="3 4">KACC 19322</strain>
    </source>
</reference>